<protein>
    <submittedName>
        <fullName evidence="2">Uncharacterized protein</fullName>
    </submittedName>
</protein>
<feature type="signal peptide" evidence="1">
    <location>
        <begin position="1"/>
        <end position="29"/>
    </location>
</feature>
<name>A0A1M5IXG6_9FLAO</name>
<dbReference type="STRING" id="468056.SAMN05443549_103278"/>
<evidence type="ECO:0000313" key="3">
    <source>
        <dbReference type="Proteomes" id="UP000184516"/>
    </source>
</evidence>
<evidence type="ECO:0000256" key="1">
    <source>
        <dbReference type="SAM" id="SignalP"/>
    </source>
</evidence>
<reference evidence="3" key="1">
    <citation type="submission" date="2016-11" db="EMBL/GenBank/DDBJ databases">
        <authorList>
            <person name="Varghese N."/>
            <person name="Submissions S."/>
        </authorList>
    </citation>
    <scope>NUCLEOTIDE SEQUENCE [LARGE SCALE GENOMIC DNA]</scope>
    <source>
        <strain evidence="3">DSM 19978</strain>
    </source>
</reference>
<sequence length="274" mass="30360">MKKSFFKNSISTILVLCLVMLLASCSSDEKDPAIVFTSIEANKTDIYIDGTITLNIKASGYKDINVITSNTKIKITKVASTIYEISSTEATSAKIHVILSNNTYKDTKNIDLTFAEHGVKNYNTVEGIKVNADLSSKVLSLLGEPDIKTNSTDGLSEYWRYASKGLGIIIIKSSTIVDQIDMYSSNYFYTNSANAQVSYTNFPYEIGNGWKINSATTTMDMVVTLLGVPTIKSTSATSTTNRAYQYATQKLVFRFYSDTEDNYIGKKIIYLSVY</sequence>
<dbReference type="OrthoDB" id="9764953at2"/>
<evidence type="ECO:0000313" key="2">
    <source>
        <dbReference type="EMBL" id="SHG32961.1"/>
    </source>
</evidence>
<dbReference type="RefSeq" id="WP_141226114.1">
    <property type="nucleotide sequence ID" value="NZ_FQWB01000003.1"/>
</dbReference>
<dbReference type="Proteomes" id="UP000184516">
    <property type="component" value="Unassembled WGS sequence"/>
</dbReference>
<feature type="chain" id="PRO_5012951516" evidence="1">
    <location>
        <begin position="30"/>
        <end position="274"/>
    </location>
</feature>
<gene>
    <name evidence="2" type="ORF">SAMN05443549_103278</name>
</gene>
<dbReference type="PROSITE" id="PS51257">
    <property type="entry name" value="PROKAR_LIPOPROTEIN"/>
    <property type="match status" value="1"/>
</dbReference>
<keyword evidence="1" id="KW-0732">Signal</keyword>
<organism evidence="2 3">
    <name type="scientific">Flavobacterium fluvii</name>
    <dbReference type="NCBI Taxonomy" id="468056"/>
    <lineage>
        <taxon>Bacteria</taxon>
        <taxon>Pseudomonadati</taxon>
        <taxon>Bacteroidota</taxon>
        <taxon>Flavobacteriia</taxon>
        <taxon>Flavobacteriales</taxon>
        <taxon>Flavobacteriaceae</taxon>
        <taxon>Flavobacterium</taxon>
    </lineage>
</organism>
<dbReference type="EMBL" id="FQWB01000003">
    <property type="protein sequence ID" value="SHG32961.1"/>
    <property type="molecule type" value="Genomic_DNA"/>
</dbReference>
<keyword evidence="3" id="KW-1185">Reference proteome</keyword>
<accession>A0A1M5IXG6</accession>
<dbReference type="AlphaFoldDB" id="A0A1M5IXG6"/>
<proteinExistence type="predicted"/>